<feature type="transmembrane region" description="Helical" evidence="1">
    <location>
        <begin position="124"/>
        <end position="144"/>
    </location>
</feature>
<evidence type="ECO:0000256" key="1">
    <source>
        <dbReference type="SAM" id="Phobius"/>
    </source>
</evidence>
<feature type="transmembrane region" description="Helical" evidence="1">
    <location>
        <begin position="219"/>
        <end position="241"/>
    </location>
</feature>
<organism evidence="2">
    <name type="scientific">uncultured Poseidoniia archaeon</name>
    <dbReference type="NCBI Taxonomy" id="1697135"/>
    <lineage>
        <taxon>Archaea</taxon>
        <taxon>Methanobacteriati</taxon>
        <taxon>Thermoplasmatota</taxon>
        <taxon>Candidatus Poseidoniia</taxon>
        <taxon>environmental samples</taxon>
    </lineage>
</organism>
<feature type="transmembrane region" description="Helical" evidence="1">
    <location>
        <begin position="94"/>
        <end position="112"/>
    </location>
</feature>
<feature type="transmembrane region" description="Helical" evidence="1">
    <location>
        <begin position="193"/>
        <end position="213"/>
    </location>
</feature>
<keyword evidence="1" id="KW-0812">Transmembrane</keyword>
<evidence type="ECO:0000313" key="2">
    <source>
        <dbReference type="EMBL" id="ANV79389.1"/>
    </source>
</evidence>
<accession>A0A1B1TAT5</accession>
<proteinExistence type="predicted"/>
<protein>
    <submittedName>
        <fullName evidence="2">Uncharacterized protein</fullName>
    </submittedName>
</protein>
<sequence length="252" mass="28422">MQLIDEYQDSPVLNGFTHLADSTDPLHILMSLTNLITAATLVLCTLVLGNLDKNETISQFPLLITLSISLAMLVGLIIEYLLKENKELVRGIRSQIKYFQVIIFFWMWILWGLNRTSYFDFSEWSFLIIISVTLQTTFFILGVYHRIKLSKIKINQVSLLNRVKSTSKKNPTKLTGAEIEEIRLTSTQINNQLLTFMGYISVGLVAALIMNIVNLDSGSITSFTSSIISIDIALLISRIVASQQKTITEVLK</sequence>
<keyword evidence="1" id="KW-1133">Transmembrane helix</keyword>
<feature type="transmembrane region" description="Helical" evidence="1">
    <location>
        <begin position="60"/>
        <end position="82"/>
    </location>
</feature>
<reference evidence="2" key="2">
    <citation type="journal article" date="2015" name="ISME J.">
        <title>A new class of marine Euryarchaeota group II from the Mediterranean deep chlorophyll maximum.</title>
        <authorList>
            <person name="Martin-Cuadrado A.B."/>
            <person name="Garcia-Heredia I."/>
            <person name="Molto A.G."/>
            <person name="Lopez-Ubeda R."/>
            <person name="Kimes N."/>
            <person name="Lopez-Garcia P."/>
            <person name="Moreira D."/>
            <person name="Rodriguez-Valera F."/>
        </authorList>
    </citation>
    <scope>NUCLEOTIDE SEQUENCE</scope>
</reference>
<reference evidence="2" key="1">
    <citation type="submission" date="2014-11" db="EMBL/GenBank/DDBJ databases">
        <authorList>
            <person name="Zhu J."/>
            <person name="Qi W."/>
            <person name="Song R."/>
        </authorList>
    </citation>
    <scope>NUCLEOTIDE SEQUENCE</scope>
</reference>
<name>A0A1B1TAT5_9ARCH</name>
<dbReference type="AlphaFoldDB" id="A0A1B1TAT5"/>
<feature type="transmembrane region" description="Helical" evidence="1">
    <location>
        <begin position="28"/>
        <end position="48"/>
    </location>
</feature>
<keyword evidence="1" id="KW-0472">Membrane</keyword>
<dbReference type="EMBL" id="KP211828">
    <property type="protein sequence ID" value="ANV79389.1"/>
    <property type="molecule type" value="Genomic_DNA"/>
</dbReference>